<comment type="caution">
    <text evidence="5">The sequence shown here is derived from an EMBL/GenBank/DDBJ whole genome shotgun (WGS) entry which is preliminary data.</text>
</comment>
<dbReference type="Proteomes" id="UP000552615">
    <property type="component" value="Unassembled WGS sequence"/>
</dbReference>
<dbReference type="Gene3D" id="2.40.420.20">
    <property type="match status" value="1"/>
</dbReference>
<dbReference type="AlphaFoldDB" id="A0A7Y0A6K2"/>
<dbReference type="GO" id="GO:1990281">
    <property type="term" value="C:efflux pump complex"/>
    <property type="evidence" value="ECO:0007669"/>
    <property type="project" value="TreeGrafter"/>
</dbReference>
<comment type="similarity">
    <text evidence="1">Belongs to the membrane fusion protein (MFP) (TC 8.A.1) family.</text>
</comment>
<dbReference type="InterPro" id="IPR058792">
    <property type="entry name" value="Beta-barrel_RND_2"/>
</dbReference>
<dbReference type="RefSeq" id="WP_169230771.1">
    <property type="nucleotide sequence ID" value="NZ_JABBGF010000001.1"/>
</dbReference>
<keyword evidence="6" id="KW-1185">Reference proteome</keyword>
<dbReference type="NCBIfam" id="TIGR01730">
    <property type="entry name" value="RND_mfp"/>
    <property type="match status" value="1"/>
</dbReference>
<name>A0A7Y0A6K2_9FLAO</name>
<sequence length="353" mass="37689">MKKTLIYIIVAAVLVGLAAYKIAGNKEKQTQEVKEVAKQVDKINVNVVTVSRENIDTDYTANGTFIPKQESNQSSEISGRIVNVLVKEGSRVSAGQVLATIKRDAIEVDVTQAQNNLQNAIIDNQRYENAFKTGGVTKQQLDNSRLQLKNAQAAVRAQGVKINDTSVRAGISGTINKKMVEPGMVVAPGTALFEIVNINSLKLSVLVDESQIGKIQLGQEVPISVNVLPGESFAGRITFIAPKSDASLNFPVEIEVQNKGNLKAGMYATATFKTNHGAETQNMLTVPAEAFVNGVSSGQLFVVQNGAVKLIKVTVGKVYGDKVQVLSGLNGGEQVVTSGQINLDNGSKVNIIK</sequence>
<accession>A0A7Y0A6K2</accession>
<dbReference type="InterPro" id="IPR058637">
    <property type="entry name" value="YknX-like_C"/>
</dbReference>
<feature type="domain" description="Multidrug resistance protein MdtA-like barrel-sandwich hybrid" evidence="2">
    <location>
        <begin position="75"/>
        <end position="196"/>
    </location>
</feature>
<dbReference type="GO" id="GO:0015562">
    <property type="term" value="F:efflux transmembrane transporter activity"/>
    <property type="evidence" value="ECO:0007669"/>
    <property type="project" value="TreeGrafter"/>
</dbReference>
<evidence type="ECO:0000259" key="4">
    <source>
        <dbReference type="Pfam" id="PF25989"/>
    </source>
</evidence>
<dbReference type="InterPro" id="IPR058625">
    <property type="entry name" value="MdtA-like_BSH"/>
</dbReference>
<reference evidence="5 6" key="1">
    <citation type="submission" date="2020-04" db="EMBL/GenBank/DDBJ databases">
        <title>Chryseobacterium sp. RJ-7-14 sp. nov., isolated from Jeju soil.</title>
        <authorList>
            <person name="Dahal R.H."/>
            <person name="Chaudhary D.K."/>
        </authorList>
    </citation>
    <scope>NUCLEOTIDE SEQUENCE [LARGE SCALE GENOMIC DNA]</scope>
    <source>
        <strain evidence="5 6">RJ-7-14</strain>
    </source>
</reference>
<dbReference type="Gene3D" id="1.10.287.470">
    <property type="entry name" value="Helix hairpin bin"/>
    <property type="match status" value="1"/>
</dbReference>
<feature type="domain" description="CusB-like beta-barrel" evidence="3">
    <location>
        <begin position="204"/>
        <end position="274"/>
    </location>
</feature>
<evidence type="ECO:0000259" key="2">
    <source>
        <dbReference type="Pfam" id="PF25917"/>
    </source>
</evidence>
<dbReference type="EMBL" id="JABBGF010000001">
    <property type="protein sequence ID" value="NML57451.1"/>
    <property type="molecule type" value="Genomic_DNA"/>
</dbReference>
<evidence type="ECO:0000313" key="6">
    <source>
        <dbReference type="Proteomes" id="UP000552615"/>
    </source>
</evidence>
<protein>
    <submittedName>
        <fullName evidence="5">Efflux RND transporter periplasmic adaptor subunit</fullName>
    </submittedName>
</protein>
<gene>
    <name evidence="5" type="ORF">HHL20_08835</name>
</gene>
<dbReference type="Pfam" id="PF25917">
    <property type="entry name" value="BSH_RND"/>
    <property type="match status" value="1"/>
</dbReference>
<feature type="domain" description="YknX-like C-terminal permuted SH3-like" evidence="4">
    <location>
        <begin position="284"/>
        <end position="350"/>
    </location>
</feature>
<dbReference type="PANTHER" id="PTHR30469">
    <property type="entry name" value="MULTIDRUG RESISTANCE PROTEIN MDTA"/>
    <property type="match status" value="1"/>
</dbReference>
<proteinExistence type="inferred from homology"/>
<evidence type="ECO:0000256" key="1">
    <source>
        <dbReference type="ARBA" id="ARBA00009477"/>
    </source>
</evidence>
<dbReference type="Gene3D" id="2.40.50.100">
    <property type="match status" value="1"/>
</dbReference>
<evidence type="ECO:0000313" key="5">
    <source>
        <dbReference type="EMBL" id="NML57451.1"/>
    </source>
</evidence>
<dbReference type="SUPFAM" id="SSF111369">
    <property type="entry name" value="HlyD-like secretion proteins"/>
    <property type="match status" value="1"/>
</dbReference>
<dbReference type="Gene3D" id="2.40.30.170">
    <property type="match status" value="1"/>
</dbReference>
<dbReference type="Pfam" id="PF25954">
    <property type="entry name" value="Beta-barrel_RND_2"/>
    <property type="match status" value="1"/>
</dbReference>
<dbReference type="FunFam" id="2.40.30.170:FF:000010">
    <property type="entry name" value="Efflux RND transporter periplasmic adaptor subunit"/>
    <property type="match status" value="1"/>
</dbReference>
<evidence type="ECO:0000259" key="3">
    <source>
        <dbReference type="Pfam" id="PF25954"/>
    </source>
</evidence>
<dbReference type="Pfam" id="PF25989">
    <property type="entry name" value="YknX_C"/>
    <property type="match status" value="1"/>
</dbReference>
<organism evidence="5 6">
    <name type="scientific">Chryseobacterium cheonjiense</name>
    <dbReference type="NCBI Taxonomy" id="2728845"/>
    <lineage>
        <taxon>Bacteria</taxon>
        <taxon>Pseudomonadati</taxon>
        <taxon>Bacteroidota</taxon>
        <taxon>Flavobacteriia</taxon>
        <taxon>Flavobacteriales</taxon>
        <taxon>Weeksellaceae</taxon>
        <taxon>Chryseobacterium group</taxon>
        <taxon>Chryseobacterium</taxon>
    </lineage>
</organism>
<dbReference type="InterPro" id="IPR006143">
    <property type="entry name" value="RND_pump_MFP"/>
</dbReference>